<name>A0AAU9F055_9BACT</name>
<gene>
    <name evidence="3" type="ORF">FAK_24090</name>
</gene>
<dbReference type="GO" id="GO:0003824">
    <property type="term" value="F:catalytic activity"/>
    <property type="evidence" value="ECO:0007669"/>
    <property type="project" value="InterPro"/>
</dbReference>
<dbReference type="RefSeq" id="WP_338599614.1">
    <property type="nucleotide sequence ID" value="NZ_AP028679.1"/>
</dbReference>
<dbReference type="GO" id="GO:0046914">
    <property type="term" value="F:transition metal ion binding"/>
    <property type="evidence" value="ECO:0007669"/>
    <property type="project" value="InterPro"/>
</dbReference>
<protein>
    <recommendedName>
        <fullName evidence="2">Nitrile hydratase alpha/Thiocyanate hydrolase gamma domain-containing protein</fullName>
    </recommendedName>
</protein>
<dbReference type="SUPFAM" id="SSF56209">
    <property type="entry name" value="Nitrile hydratase alpha chain"/>
    <property type="match status" value="1"/>
</dbReference>
<evidence type="ECO:0000313" key="4">
    <source>
        <dbReference type="Proteomes" id="UP001366166"/>
    </source>
</evidence>
<keyword evidence="4" id="KW-1185">Reference proteome</keyword>
<dbReference type="KEGG" id="dmp:FAK_24090"/>
<proteinExistence type="predicted"/>
<dbReference type="InterPro" id="IPR036648">
    <property type="entry name" value="CN_Hdrase_a/SCN_Hdrase_g_sf"/>
</dbReference>
<organism evidence="3 4">
    <name type="scientific">Desulfoferula mesophila</name>
    <dbReference type="NCBI Taxonomy" id="3058419"/>
    <lineage>
        <taxon>Bacteria</taxon>
        <taxon>Pseudomonadati</taxon>
        <taxon>Thermodesulfobacteriota</taxon>
        <taxon>Desulfarculia</taxon>
        <taxon>Desulfarculales</taxon>
        <taxon>Desulfarculaceae</taxon>
        <taxon>Desulfoferula</taxon>
    </lineage>
</organism>
<evidence type="ECO:0000259" key="2">
    <source>
        <dbReference type="Pfam" id="PF02979"/>
    </source>
</evidence>
<feature type="domain" description="Nitrile hydratase alpha/Thiocyanate hydrolase gamma" evidence="2">
    <location>
        <begin position="11"/>
        <end position="67"/>
    </location>
</feature>
<dbReference type="Pfam" id="PF02979">
    <property type="entry name" value="NHase_alpha"/>
    <property type="match status" value="1"/>
</dbReference>
<dbReference type="InterPro" id="IPR004232">
    <property type="entry name" value="CN_Hdrtase_a/SCN_Hdrlase_g"/>
</dbReference>
<sequence length="82" mass="8975">MDLNSLFADIFADAELKARFIADPRAVLEEKGAAPPAGVELKVLEDTASVRHIVLPYLDQDTPLTAEELEKRATFTKFGLCA</sequence>
<dbReference type="EMBL" id="AP028679">
    <property type="protein sequence ID" value="BEQ15343.1"/>
    <property type="molecule type" value="Genomic_DNA"/>
</dbReference>
<accession>A0AAU9F055</accession>
<keyword evidence="1" id="KW-0479">Metal-binding</keyword>
<evidence type="ECO:0000256" key="1">
    <source>
        <dbReference type="ARBA" id="ARBA00022723"/>
    </source>
</evidence>
<evidence type="ECO:0000313" key="3">
    <source>
        <dbReference type="EMBL" id="BEQ15343.1"/>
    </source>
</evidence>
<dbReference type="AlphaFoldDB" id="A0AAU9F055"/>
<dbReference type="Proteomes" id="UP001366166">
    <property type="component" value="Chromosome"/>
</dbReference>
<reference evidence="4" key="1">
    <citation type="journal article" date="2023" name="Arch. Microbiol.">
        <title>Desulfoferula mesophilus gen. nov. sp. nov., a mesophilic sulfate-reducing bacterium isolated from a brackish lake sediment.</title>
        <authorList>
            <person name="Watanabe T."/>
            <person name="Yabe T."/>
            <person name="Tsuji J.M."/>
            <person name="Fukui M."/>
        </authorList>
    </citation>
    <scope>NUCLEOTIDE SEQUENCE [LARGE SCALE GENOMIC DNA]</scope>
    <source>
        <strain evidence="4">12FAK</strain>
    </source>
</reference>
<dbReference type="Gene3D" id="3.90.330.10">
    <property type="entry name" value="Nitrile hydratase alpha /Thiocyanate hydrolase gamma"/>
    <property type="match status" value="1"/>
</dbReference>